<dbReference type="Pfam" id="PF01694">
    <property type="entry name" value="Rhomboid"/>
    <property type="match status" value="1"/>
</dbReference>
<dbReference type="SUPFAM" id="SSF144091">
    <property type="entry name" value="Rhomboid-like"/>
    <property type="match status" value="1"/>
</dbReference>
<proteinExistence type="inferred from homology"/>
<comment type="caution">
    <text evidence="11">The sequence shown here is derived from an EMBL/GenBank/DDBJ whole genome shotgun (WGS) entry which is preliminary data.</text>
</comment>
<evidence type="ECO:0000256" key="3">
    <source>
        <dbReference type="ARBA" id="ARBA00022692"/>
    </source>
</evidence>
<feature type="region of interest" description="Disordered" evidence="8">
    <location>
        <begin position="260"/>
        <end position="282"/>
    </location>
</feature>
<dbReference type="AlphaFoldDB" id="A0A072NZY6"/>
<feature type="region of interest" description="Disordered" evidence="8">
    <location>
        <begin position="202"/>
        <end position="227"/>
    </location>
</feature>
<sequence length="571" mass="64557">MHNAGTVVLRSASNCLHLSSFQLPTRTFQPFSFSSPASILRRLYIRPRWYDPASHLSVNEFQRRTFSQSTPVSFRTSTALQILKPYGANNKTERGLKFEDGEIDKIELEAIFGRDPPSKRLGNRLLRVLHGRRTDGTLDLPLPPDLETELEDYPHAVEDGLQFLRDAFPIDEDAAILARIEREEDPEEKDNPSELMQRGQDLGLYRGPQSGHYHAELSERDGDVYGRSELDRMRAENLAEAEREEREMQEQIDIQQAKAREEQTTALAQRPDQGLTSTQEVRPPNEFEKWRLKARNRAQSKLTMDSPEIAQQSALRRLMPSFILVSVLTSGCYLLSQYWERPKQSERFMPTVSLSWATISTIIGLNITVFFAWRWPGCWKLLNKFFITVPGYPYALSLLGSMFSHQTLSHLAMNMIPLAIFGLPLHEEVGRGAFLAIFLSSGLIGGFVSLARYSVQKVFVTTTLGASGGVFGVVSAYLTLHSENKFSIIFLPREWTEQLNLSGGVLLTCLGAMQLVGALRPTKTIAYVDHLFGMVVGIVSALWWSNNQKRKREALKKNASAGIWDRLFGTK</sequence>
<feature type="transmembrane region" description="Helical" evidence="9">
    <location>
        <begin position="433"/>
        <end position="453"/>
    </location>
</feature>
<feature type="transmembrane region" description="Helical" evidence="9">
    <location>
        <begin position="459"/>
        <end position="480"/>
    </location>
</feature>
<organism evidence="11 12">
    <name type="scientific">Exophiala aquamarina CBS 119918</name>
    <dbReference type="NCBI Taxonomy" id="1182545"/>
    <lineage>
        <taxon>Eukaryota</taxon>
        <taxon>Fungi</taxon>
        <taxon>Dikarya</taxon>
        <taxon>Ascomycota</taxon>
        <taxon>Pezizomycotina</taxon>
        <taxon>Eurotiomycetes</taxon>
        <taxon>Chaetothyriomycetidae</taxon>
        <taxon>Chaetothyriales</taxon>
        <taxon>Herpotrichiellaceae</taxon>
        <taxon>Exophiala</taxon>
    </lineage>
</organism>
<dbReference type="InterPro" id="IPR035952">
    <property type="entry name" value="Rhomboid-like_sf"/>
</dbReference>
<name>A0A072NZY6_9EURO</name>
<dbReference type="Proteomes" id="UP000027920">
    <property type="component" value="Unassembled WGS sequence"/>
</dbReference>
<dbReference type="Gene3D" id="1.20.1540.10">
    <property type="entry name" value="Rhomboid-like"/>
    <property type="match status" value="1"/>
</dbReference>
<evidence type="ECO:0000256" key="2">
    <source>
        <dbReference type="ARBA" id="ARBA00009045"/>
    </source>
</evidence>
<protein>
    <recommendedName>
        <fullName evidence="10">Peptidase S54 rhomboid domain-containing protein</fullName>
    </recommendedName>
</protein>
<keyword evidence="5 9" id="KW-1133">Transmembrane helix</keyword>
<feature type="domain" description="Peptidase S54 rhomboid" evidence="10">
    <location>
        <begin position="397"/>
        <end position="542"/>
    </location>
</feature>
<feature type="compositionally biased region" description="Basic and acidic residues" evidence="8">
    <location>
        <begin position="213"/>
        <end position="227"/>
    </location>
</feature>
<dbReference type="EMBL" id="AMGV01000015">
    <property type="protein sequence ID" value="KEF52987.1"/>
    <property type="molecule type" value="Genomic_DNA"/>
</dbReference>
<dbReference type="GO" id="GO:0006465">
    <property type="term" value="P:signal peptide processing"/>
    <property type="evidence" value="ECO:0007669"/>
    <property type="project" value="TreeGrafter"/>
</dbReference>
<dbReference type="STRING" id="1182545.A0A072NZY6"/>
<keyword evidence="12" id="KW-1185">Reference proteome</keyword>
<dbReference type="VEuPathDB" id="FungiDB:A1O9_10895"/>
<dbReference type="PANTHER" id="PTHR43731:SF14">
    <property type="entry name" value="PRESENILIN-ASSOCIATED RHOMBOID-LIKE PROTEIN, MITOCHONDRIAL"/>
    <property type="match status" value="1"/>
</dbReference>
<keyword evidence="7" id="KW-0175">Coiled coil</keyword>
<dbReference type="GO" id="GO:0016020">
    <property type="term" value="C:membrane"/>
    <property type="evidence" value="ECO:0007669"/>
    <property type="project" value="UniProtKB-SubCell"/>
</dbReference>
<evidence type="ECO:0000256" key="8">
    <source>
        <dbReference type="SAM" id="MobiDB-lite"/>
    </source>
</evidence>
<dbReference type="RefSeq" id="XP_013255577.1">
    <property type="nucleotide sequence ID" value="XM_013400123.1"/>
</dbReference>
<comment type="similarity">
    <text evidence="2">Belongs to the peptidase S54 family.</text>
</comment>
<evidence type="ECO:0000256" key="7">
    <source>
        <dbReference type="SAM" id="Coils"/>
    </source>
</evidence>
<feature type="transmembrane region" description="Helical" evidence="9">
    <location>
        <begin position="525"/>
        <end position="544"/>
    </location>
</feature>
<evidence type="ECO:0000256" key="5">
    <source>
        <dbReference type="ARBA" id="ARBA00022989"/>
    </source>
</evidence>
<reference evidence="11 12" key="1">
    <citation type="submission" date="2013-03" db="EMBL/GenBank/DDBJ databases">
        <title>The Genome Sequence of Exophiala aquamarina CBS 119918.</title>
        <authorList>
            <consortium name="The Broad Institute Genomics Platform"/>
            <person name="Cuomo C."/>
            <person name="de Hoog S."/>
            <person name="Gorbushina A."/>
            <person name="Walker B."/>
            <person name="Young S.K."/>
            <person name="Zeng Q."/>
            <person name="Gargeya S."/>
            <person name="Fitzgerald M."/>
            <person name="Haas B."/>
            <person name="Abouelleil A."/>
            <person name="Allen A.W."/>
            <person name="Alvarado L."/>
            <person name="Arachchi H.M."/>
            <person name="Berlin A.M."/>
            <person name="Chapman S.B."/>
            <person name="Gainer-Dewar J."/>
            <person name="Goldberg J."/>
            <person name="Griggs A."/>
            <person name="Gujja S."/>
            <person name="Hansen M."/>
            <person name="Howarth C."/>
            <person name="Imamovic A."/>
            <person name="Ireland A."/>
            <person name="Larimer J."/>
            <person name="McCowan C."/>
            <person name="Murphy C."/>
            <person name="Pearson M."/>
            <person name="Poon T.W."/>
            <person name="Priest M."/>
            <person name="Roberts A."/>
            <person name="Saif S."/>
            <person name="Shea T."/>
            <person name="Sisk P."/>
            <person name="Sykes S."/>
            <person name="Wortman J."/>
            <person name="Nusbaum C."/>
            <person name="Birren B."/>
        </authorList>
    </citation>
    <scope>NUCLEOTIDE SEQUENCE [LARGE SCALE GENOMIC DNA]</scope>
    <source>
        <strain evidence="11 12">CBS 119918</strain>
    </source>
</reference>
<keyword evidence="4" id="KW-0378">Hydrolase</keyword>
<evidence type="ECO:0000256" key="1">
    <source>
        <dbReference type="ARBA" id="ARBA00004141"/>
    </source>
</evidence>
<gene>
    <name evidence="11" type="ORF">A1O9_10895</name>
</gene>
<dbReference type="GO" id="GO:0004252">
    <property type="term" value="F:serine-type endopeptidase activity"/>
    <property type="evidence" value="ECO:0007669"/>
    <property type="project" value="InterPro"/>
</dbReference>
<accession>A0A072NZY6</accession>
<evidence type="ECO:0000313" key="12">
    <source>
        <dbReference type="Proteomes" id="UP000027920"/>
    </source>
</evidence>
<evidence type="ECO:0000313" key="11">
    <source>
        <dbReference type="EMBL" id="KEF52987.1"/>
    </source>
</evidence>
<dbReference type="GeneID" id="25285796"/>
<feature type="transmembrane region" description="Helical" evidence="9">
    <location>
        <begin position="318"/>
        <end position="336"/>
    </location>
</feature>
<evidence type="ECO:0000259" key="10">
    <source>
        <dbReference type="Pfam" id="PF01694"/>
    </source>
</evidence>
<comment type="subcellular location">
    <subcellularLocation>
        <location evidence="1">Membrane</location>
        <topology evidence="1">Multi-pass membrane protein</topology>
    </subcellularLocation>
</comment>
<keyword evidence="3 9" id="KW-0812">Transmembrane</keyword>
<dbReference type="InterPro" id="IPR022764">
    <property type="entry name" value="Peptidase_S54_rhomboid_dom"/>
</dbReference>
<evidence type="ECO:0000256" key="9">
    <source>
        <dbReference type="SAM" id="Phobius"/>
    </source>
</evidence>
<dbReference type="OrthoDB" id="10260614at2759"/>
<evidence type="ECO:0000256" key="6">
    <source>
        <dbReference type="ARBA" id="ARBA00023136"/>
    </source>
</evidence>
<dbReference type="PANTHER" id="PTHR43731">
    <property type="entry name" value="RHOMBOID PROTEASE"/>
    <property type="match status" value="1"/>
</dbReference>
<dbReference type="HOGENOM" id="CLU_026938_0_0_1"/>
<feature type="coiled-coil region" evidence="7">
    <location>
        <begin position="227"/>
        <end position="258"/>
    </location>
</feature>
<feature type="transmembrane region" description="Helical" evidence="9">
    <location>
        <begin position="348"/>
        <end position="373"/>
    </location>
</feature>
<dbReference type="InterPro" id="IPR050925">
    <property type="entry name" value="Rhomboid_protease_S54"/>
</dbReference>
<evidence type="ECO:0000256" key="4">
    <source>
        <dbReference type="ARBA" id="ARBA00022801"/>
    </source>
</evidence>
<keyword evidence="6 9" id="KW-0472">Membrane</keyword>